<evidence type="ECO:0000256" key="3">
    <source>
        <dbReference type="ARBA" id="ARBA00023274"/>
    </source>
</evidence>
<dbReference type="GO" id="GO:0015934">
    <property type="term" value="C:large ribosomal subunit"/>
    <property type="evidence" value="ECO:0007669"/>
    <property type="project" value="InterPro"/>
</dbReference>
<organism evidence="5">
    <name type="scientific">candidate division WWE3 bacterium</name>
    <dbReference type="NCBI Taxonomy" id="2053526"/>
    <lineage>
        <taxon>Bacteria</taxon>
        <taxon>Katanobacteria</taxon>
    </lineage>
</organism>
<evidence type="ECO:0000256" key="4">
    <source>
        <dbReference type="ARBA" id="ARBA00035178"/>
    </source>
</evidence>
<evidence type="ECO:0000313" key="5">
    <source>
        <dbReference type="EMBL" id="HDQ88598.1"/>
    </source>
</evidence>
<sequence>MPVPKRKHSKSRSKIKRFNHYVKKVKNKVTAVVEIRKGVYKRPHVEEEIKL</sequence>
<dbReference type="Pfam" id="PF01783">
    <property type="entry name" value="Ribosomal_L32p"/>
    <property type="match status" value="1"/>
</dbReference>
<proteinExistence type="inferred from homology"/>
<keyword evidence="3" id="KW-0687">Ribonucleoprotein</keyword>
<evidence type="ECO:0000256" key="1">
    <source>
        <dbReference type="ARBA" id="ARBA00008560"/>
    </source>
</evidence>
<dbReference type="EMBL" id="DSDM01000023">
    <property type="protein sequence ID" value="HDQ88598.1"/>
    <property type="molecule type" value="Genomic_DNA"/>
</dbReference>
<dbReference type="GO" id="GO:0006412">
    <property type="term" value="P:translation"/>
    <property type="evidence" value="ECO:0007669"/>
    <property type="project" value="InterPro"/>
</dbReference>
<dbReference type="AlphaFoldDB" id="A0A7C1HV80"/>
<gene>
    <name evidence="5" type="ORF">ENN92_00395</name>
</gene>
<dbReference type="Proteomes" id="UP000886066">
    <property type="component" value="Unassembled WGS sequence"/>
</dbReference>
<comment type="caution">
    <text evidence="5">The sequence shown here is derived from an EMBL/GenBank/DDBJ whole genome shotgun (WGS) entry which is preliminary data.</text>
</comment>
<accession>A0A7C1HV80</accession>
<dbReference type="InterPro" id="IPR002677">
    <property type="entry name" value="Ribosomal_bL32"/>
</dbReference>
<evidence type="ECO:0000256" key="2">
    <source>
        <dbReference type="ARBA" id="ARBA00022980"/>
    </source>
</evidence>
<dbReference type="SUPFAM" id="SSF57829">
    <property type="entry name" value="Zn-binding ribosomal proteins"/>
    <property type="match status" value="1"/>
</dbReference>
<reference evidence="5" key="1">
    <citation type="journal article" date="2020" name="mSystems">
        <title>Genome- and Community-Level Interaction Insights into Carbon Utilization and Element Cycling Functions of Hydrothermarchaeota in Hydrothermal Sediment.</title>
        <authorList>
            <person name="Zhou Z."/>
            <person name="Liu Y."/>
            <person name="Xu W."/>
            <person name="Pan J."/>
            <person name="Luo Z.H."/>
            <person name="Li M."/>
        </authorList>
    </citation>
    <scope>NUCLEOTIDE SEQUENCE [LARGE SCALE GENOMIC DNA]</scope>
    <source>
        <strain evidence="5">SpSt-1219</strain>
    </source>
</reference>
<keyword evidence="2 5" id="KW-0689">Ribosomal protein</keyword>
<comment type="similarity">
    <text evidence="1">Belongs to the bacterial ribosomal protein bL32 family.</text>
</comment>
<dbReference type="GO" id="GO:0003735">
    <property type="term" value="F:structural constituent of ribosome"/>
    <property type="evidence" value="ECO:0007669"/>
    <property type="project" value="InterPro"/>
</dbReference>
<name>A0A7C1HV80_UNCKA</name>
<dbReference type="InterPro" id="IPR011332">
    <property type="entry name" value="Ribosomal_zn-bd"/>
</dbReference>
<protein>
    <recommendedName>
        <fullName evidence="4">Large ribosomal subunit protein bL32</fullName>
    </recommendedName>
</protein>